<protein>
    <submittedName>
        <fullName evidence="5">Transcription regulator</fullName>
    </submittedName>
</protein>
<evidence type="ECO:0000313" key="5">
    <source>
        <dbReference type="EMBL" id="KRO26388.1"/>
    </source>
</evidence>
<sequence>MVVIRSASDSNLLTKELNKMVLTDIEYLLSYLEAHHVPTIQKKRHTYLTYHGLAEHYTYVLKDGIIKNSIILQDGREFNLSYIAKPDVISLLRDEVSRSTDQPFNVRIESEYATFYQVNRVDFWKYVNQTPELQNYIKNYYRKKLSENIFRLQRMVMNGKKGAICAFIYSLIDLFGRKVADGILIDFVVTNDDIAGFCGISSRSSVNRMLKELREDGVLTVKNHKFIIQDISYLLDQIAN</sequence>
<proteinExistence type="predicted"/>
<dbReference type="Gene3D" id="1.10.10.10">
    <property type="entry name" value="Winged helix-like DNA-binding domain superfamily/Winged helix DNA-binding domain"/>
    <property type="match status" value="1"/>
</dbReference>
<dbReference type="SMART" id="SM00419">
    <property type="entry name" value="HTH_CRP"/>
    <property type="match status" value="1"/>
</dbReference>
<dbReference type="InterPro" id="IPR036388">
    <property type="entry name" value="WH-like_DNA-bd_sf"/>
</dbReference>
<dbReference type="GO" id="GO:0003700">
    <property type="term" value="F:DNA-binding transcription factor activity"/>
    <property type="evidence" value="ECO:0007669"/>
    <property type="project" value="InterPro"/>
</dbReference>
<dbReference type="Pfam" id="PF13545">
    <property type="entry name" value="HTH_Crp_2"/>
    <property type="match status" value="1"/>
</dbReference>
<gene>
    <name evidence="5" type="ORF">DY78_GL000991</name>
</gene>
<feature type="domain" description="HTH crp-type" evidence="4">
    <location>
        <begin position="158"/>
        <end position="232"/>
    </location>
</feature>
<dbReference type="AlphaFoldDB" id="A0A0R2NKZ0"/>
<evidence type="ECO:0000259" key="4">
    <source>
        <dbReference type="PROSITE" id="PS51063"/>
    </source>
</evidence>
<organism evidence="5 6">
    <name type="scientific">Lactiplantibacillus fabifermentans DSM 21115</name>
    <dbReference type="NCBI Taxonomy" id="1413187"/>
    <lineage>
        <taxon>Bacteria</taxon>
        <taxon>Bacillati</taxon>
        <taxon>Bacillota</taxon>
        <taxon>Bacilli</taxon>
        <taxon>Lactobacillales</taxon>
        <taxon>Lactobacillaceae</taxon>
        <taxon>Lactiplantibacillus</taxon>
    </lineage>
</organism>
<evidence type="ECO:0000256" key="2">
    <source>
        <dbReference type="ARBA" id="ARBA00023125"/>
    </source>
</evidence>
<dbReference type="Proteomes" id="UP000050920">
    <property type="component" value="Unassembled WGS sequence"/>
</dbReference>
<dbReference type="PROSITE" id="PS00042">
    <property type="entry name" value="HTH_CRP_1"/>
    <property type="match status" value="1"/>
</dbReference>
<dbReference type="SUPFAM" id="SSF51206">
    <property type="entry name" value="cAMP-binding domain-like"/>
    <property type="match status" value="1"/>
</dbReference>
<comment type="caution">
    <text evidence="5">The sequence shown here is derived from an EMBL/GenBank/DDBJ whole genome shotgun (WGS) entry which is preliminary data.</text>
</comment>
<dbReference type="InterPro" id="IPR018335">
    <property type="entry name" value="Tscrpt_reg_HTH_Crp-type_CS"/>
</dbReference>
<evidence type="ECO:0000256" key="3">
    <source>
        <dbReference type="ARBA" id="ARBA00023163"/>
    </source>
</evidence>
<dbReference type="Gene3D" id="2.60.120.10">
    <property type="entry name" value="Jelly Rolls"/>
    <property type="match status" value="1"/>
</dbReference>
<dbReference type="SUPFAM" id="SSF46785">
    <property type="entry name" value="Winged helix' DNA-binding domain"/>
    <property type="match status" value="1"/>
</dbReference>
<keyword evidence="1" id="KW-0805">Transcription regulation</keyword>
<name>A0A0R2NKZ0_9LACO</name>
<dbReference type="InterPro" id="IPR036390">
    <property type="entry name" value="WH_DNA-bd_sf"/>
</dbReference>
<evidence type="ECO:0000313" key="6">
    <source>
        <dbReference type="Proteomes" id="UP000050920"/>
    </source>
</evidence>
<dbReference type="InterPro" id="IPR012318">
    <property type="entry name" value="HTH_CRP"/>
</dbReference>
<keyword evidence="2" id="KW-0238">DNA-binding</keyword>
<dbReference type="GO" id="GO:0003677">
    <property type="term" value="F:DNA binding"/>
    <property type="evidence" value="ECO:0007669"/>
    <property type="project" value="UniProtKB-KW"/>
</dbReference>
<keyword evidence="3" id="KW-0804">Transcription</keyword>
<dbReference type="PROSITE" id="PS51063">
    <property type="entry name" value="HTH_CRP_2"/>
    <property type="match status" value="1"/>
</dbReference>
<accession>A0A0R2NKZ0</accession>
<evidence type="ECO:0000256" key="1">
    <source>
        <dbReference type="ARBA" id="ARBA00023015"/>
    </source>
</evidence>
<keyword evidence="6" id="KW-1185">Reference proteome</keyword>
<dbReference type="EMBL" id="AYGX02000135">
    <property type="protein sequence ID" value="KRO26388.1"/>
    <property type="molecule type" value="Genomic_DNA"/>
</dbReference>
<dbReference type="InterPro" id="IPR018490">
    <property type="entry name" value="cNMP-bd_dom_sf"/>
</dbReference>
<dbReference type="InterPro" id="IPR014710">
    <property type="entry name" value="RmlC-like_jellyroll"/>
</dbReference>
<reference evidence="5 6" key="1">
    <citation type="journal article" date="2015" name="Genome Announc.">
        <title>Expanding the biotechnology potential of lactobacilli through comparative genomics of 213 strains and associated genera.</title>
        <authorList>
            <person name="Sun Z."/>
            <person name="Harris H.M."/>
            <person name="McCann A."/>
            <person name="Guo C."/>
            <person name="Argimon S."/>
            <person name="Zhang W."/>
            <person name="Yang X."/>
            <person name="Jeffery I.B."/>
            <person name="Cooney J.C."/>
            <person name="Kagawa T.F."/>
            <person name="Liu W."/>
            <person name="Song Y."/>
            <person name="Salvetti E."/>
            <person name="Wrobel A."/>
            <person name="Rasinkangas P."/>
            <person name="Parkhill J."/>
            <person name="Rea M.C."/>
            <person name="O'Sullivan O."/>
            <person name="Ritari J."/>
            <person name="Douillard F.P."/>
            <person name="Paul Ross R."/>
            <person name="Yang R."/>
            <person name="Briner A.E."/>
            <person name="Felis G.E."/>
            <person name="de Vos W.M."/>
            <person name="Barrangou R."/>
            <person name="Klaenhammer T.R."/>
            <person name="Caufield P.W."/>
            <person name="Cui Y."/>
            <person name="Zhang H."/>
            <person name="O'Toole P.W."/>
        </authorList>
    </citation>
    <scope>NUCLEOTIDE SEQUENCE [LARGE SCALE GENOMIC DNA]</scope>
    <source>
        <strain evidence="5 6">DSM 21115</strain>
    </source>
</reference>